<dbReference type="AlphaFoldDB" id="A0A1L3MT57"/>
<keyword evidence="2" id="KW-1185">Reference proteome</keyword>
<evidence type="ECO:0000313" key="2">
    <source>
        <dbReference type="Proteomes" id="UP000181936"/>
    </source>
</evidence>
<dbReference type="KEGG" id="bwh:A9C19_12600"/>
<organism evidence="1 2">
    <name type="scientific">Bacillus weihaiensis</name>
    <dbReference type="NCBI Taxonomy" id="1547283"/>
    <lineage>
        <taxon>Bacteria</taxon>
        <taxon>Bacillati</taxon>
        <taxon>Bacillota</taxon>
        <taxon>Bacilli</taxon>
        <taxon>Bacillales</taxon>
        <taxon>Bacillaceae</taxon>
        <taxon>Bacillus</taxon>
    </lineage>
</organism>
<dbReference type="EMBL" id="CP016020">
    <property type="protein sequence ID" value="APH05523.1"/>
    <property type="molecule type" value="Genomic_DNA"/>
</dbReference>
<dbReference type="Proteomes" id="UP000181936">
    <property type="component" value="Chromosome"/>
</dbReference>
<sequence length="71" mass="8289">MKLFLTQSLDQNKPIVIIYMSNDGDISQRKVLVKRIGNKHFIAYCYLKKQIRTFTLENTLSAGHIRYSKVV</sequence>
<dbReference type="STRING" id="1547283.A9C19_12600"/>
<gene>
    <name evidence="1" type="ORF">A9C19_12600</name>
</gene>
<dbReference type="OrthoDB" id="2112405at2"/>
<dbReference type="RefSeq" id="WP_072580313.1">
    <property type="nucleotide sequence ID" value="NZ_CP016020.1"/>
</dbReference>
<reference evidence="1 2" key="1">
    <citation type="journal article" date="2016" name="Sci. Rep.">
        <title>Complete genome sequence and transcriptomic analysis of a novel marine strain Bacillus weihaiensis reveals the mechanism of brown algae degradation.</title>
        <authorList>
            <person name="Zhu Y."/>
            <person name="Chen P."/>
            <person name="Bao Y."/>
            <person name="Men Y."/>
            <person name="Zeng Y."/>
            <person name="Yang J."/>
            <person name="Sun J."/>
            <person name="Sun Y."/>
        </authorList>
    </citation>
    <scope>NUCLEOTIDE SEQUENCE [LARGE SCALE GENOMIC DNA]</scope>
    <source>
        <strain evidence="1 2">Alg07</strain>
    </source>
</reference>
<accession>A0A1L3MT57</accession>
<evidence type="ECO:0000313" key="1">
    <source>
        <dbReference type="EMBL" id="APH05523.1"/>
    </source>
</evidence>
<proteinExistence type="predicted"/>
<evidence type="ECO:0008006" key="3">
    <source>
        <dbReference type="Google" id="ProtNLM"/>
    </source>
</evidence>
<protein>
    <recommendedName>
        <fullName evidence="3">WYL domain-containing protein</fullName>
    </recommendedName>
</protein>
<name>A0A1L3MT57_9BACI</name>